<dbReference type="Gene3D" id="3.40.50.720">
    <property type="entry name" value="NAD(P)-binding Rossmann-like Domain"/>
    <property type="match status" value="1"/>
</dbReference>
<dbReference type="Proteomes" id="UP000184232">
    <property type="component" value="Unassembled WGS sequence"/>
</dbReference>
<dbReference type="RefSeq" id="WP_072784181.1">
    <property type="nucleotide sequence ID" value="NZ_CP045292.1"/>
</dbReference>
<evidence type="ECO:0000313" key="5">
    <source>
        <dbReference type="Proteomes" id="UP000184232"/>
    </source>
</evidence>
<dbReference type="Pfam" id="PF08338">
    <property type="entry name" value="DUF1731"/>
    <property type="match status" value="1"/>
</dbReference>
<dbReference type="InterPro" id="IPR036291">
    <property type="entry name" value="NAD(P)-bd_dom_sf"/>
</dbReference>
<dbReference type="SUPFAM" id="SSF51735">
    <property type="entry name" value="NAD(P)-binding Rossmann-fold domains"/>
    <property type="match status" value="1"/>
</dbReference>
<keyword evidence="5" id="KW-1185">Reference proteome</keyword>
<dbReference type="AlphaFoldDB" id="A0A1M6IJN7"/>
<evidence type="ECO:0008006" key="6">
    <source>
        <dbReference type="Google" id="ProtNLM"/>
    </source>
</evidence>
<proteinExistence type="inferred from homology"/>
<dbReference type="OrthoDB" id="9801773at2"/>
<dbReference type="InterPro" id="IPR001509">
    <property type="entry name" value="Epimerase_deHydtase"/>
</dbReference>
<evidence type="ECO:0000259" key="2">
    <source>
        <dbReference type="Pfam" id="PF01370"/>
    </source>
</evidence>
<dbReference type="NCBIfam" id="TIGR01777">
    <property type="entry name" value="yfcH"/>
    <property type="match status" value="1"/>
</dbReference>
<sequence>MKVLVTGATGLIGSELVKLLLQNGVHVHYLTTSKSKLEKEENFKGFYWNPASGEIDANAFEEVETIIHLAGESISNRWTSTNKQKIIESRVLSTRLLYQFLSKNSHNVNHFIAASAIGIYPNSLEKVHTEEDLEVDNSFLGYVVAKWEDEVDTISKLDIKVAKIRTGLVLSSKGGALLELIKPIKLGLGAALGTGNQYQSWIHIYDLVHMYHFVLQNKLEGIYNAVSPYPISNEGLTQAIAKQISKPLFLPNVPKIVLKIILGEMHYLLIASQNVSAKKILKKGFQFKYATIEKALQNLLPLKR</sequence>
<evidence type="ECO:0000256" key="1">
    <source>
        <dbReference type="ARBA" id="ARBA00009353"/>
    </source>
</evidence>
<name>A0A1M6IJN7_9FLAO</name>
<accession>A0A1M6IJN7</accession>
<dbReference type="PANTHER" id="PTHR11092">
    <property type="entry name" value="SUGAR NUCLEOTIDE EPIMERASE RELATED"/>
    <property type="match status" value="1"/>
</dbReference>
<evidence type="ECO:0000259" key="3">
    <source>
        <dbReference type="Pfam" id="PF08338"/>
    </source>
</evidence>
<comment type="similarity">
    <text evidence="1">Belongs to the NAD(P)-dependent epimerase/dehydratase family. SDR39U1 subfamily.</text>
</comment>
<protein>
    <recommendedName>
        <fullName evidence="6">TIGR01777 family protein</fullName>
    </recommendedName>
</protein>
<dbReference type="InterPro" id="IPR013549">
    <property type="entry name" value="DUF1731"/>
</dbReference>
<feature type="domain" description="NAD-dependent epimerase/dehydratase" evidence="2">
    <location>
        <begin position="3"/>
        <end position="224"/>
    </location>
</feature>
<dbReference type="InterPro" id="IPR010099">
    <property type="entry name" value="SDR39U1"/>
</dbReference>
<reference evidence="4 5" key="1">
    <citation type="submission" date="2016-11" db="EMBL/GenBank/DDBJ databases">
        <authorList>
            <person name="Jaros S."/>
            <person name="Januszkiewicz K."/>
            <person name="Wedrychowicz H."/>
        </authorList>
    </citation>
    <scope>NUCLEOTIDE SEQUENCE [LARGE SCALE GENOMIC DNA]</scope>
    <source>
        <strain evidence="4 5">DSM 22807</strain>
    </source>
</reference>
<evidence type="ECO:0000313" key="4">
    <source>
        <dbReference type="EMBL" id="SHJ34702.1"/>
    </source>
</evidence>
<gene>
    <name evidence="4" type="ORF">SAMN05444337_1787</name>
</gene>
<dbReference type="Pfam" id="PF01370">
    <property type="entry name" value="Epimerase"/>
    <property type="match status" value="1"/>
</dbReference>
<feature type="domain" description="DUF1731" evidence="3">
    <location>
        <begin position="253"/>
        <end position="299"/>
    </location>
</feature>
<dbReference type="PANTHER" id="PTHR11092:SF0">
    <property type="entry name" value="EPIMERASE FAMILY PROTEIN SDR39U1"/>
    <property type="match status" value="1"/>
</dbReference>
<dbReference type="EMBL" id="FQZH01000003">
    <property type="protein sequence ID" value="SHJ34702.1"/>
    <property type="molecule type" value="Genomic_DNA"/>
</dbReference>
<dbReference type="STRING" id="683124.SAMN05444337_1787"/>
<organism evidence="4 5">
    <name type="scientific">Flavobacterium haoranii</name>
    <dbReference type="NCBI Taxonomy" id="683124"/>
    <lineage>
        <taxon>Bacteria</taxon>
        <taxon>Pseudomonadati</taxon>
        <taxon>Bacteroidota</taxon>
        <taxon>Flavobacteriia</taxon>
        <taxon>Flavobacteriales</taxon>
        <taxon>Flavobacteriaceae</taxon>
        <taxon>Flavobacterium</taxon>
    </lineage>
</organism>